<organism evidence="1">
    <name type="scientific">Solanum chacoense</name>
    <name type="common">Chaco potato</name>
    <dbReference type="NCBI Taxonomy" id="4108"/>
    <lineage>
        <taxon>Eukaryota</taxon>
        <taxon>Viridiplantae</taxon>
        <taxon>Streptophyta</taxon>
        <taxon>Embryophyta</taxon>
        <taxon>Tracheophyta</taxon>
        <taxon>Spermatophyta</taxon>
        <taxon>Magnoliopsida</taxon>
        <taxon>eudicotyledons</taxon>
        <taxon>Gunneridae</taxon>
        <taxon>Pentapetalae</taxon>
        <taxon>asterids</taxon>
        <taxon>lamiids</taxon>
        <taxon>Solanales</taxon>
        <taxon>Solanaceae</taxon>
        <taxon>Solanoideae</taxon>
        <taxon>Solaneae</taxon>
        <taxon>Solanum</taxon>
    </lineage>
</organism>
<protein>
    <submittedName>
        <fullName evidence="1">Putative ovule protein</fullName>
    </submittedName>
</protein>
<feature type="non-terminal residue" evidence="1">
    <location>
        <position position="1"/>
    </location>
</feature>
<dbReference type="EMBL" id="GEDG01041346">
    <property type="protein sequence ID" value="JAP06431.1"/>
    <property type="molecule type" value="Transcribed_RNA"/>
</dbReference>
<accession>A0A0V0GED7</accession>
<reference evidence="1" key="1">
    <citation type="submission" date="2015-12" db="EMBL/GenBank/DDBJ databases">
        <title>Gene expression during late stages of embryo sac development: a critical building block for successful pollen-pistil interactions.</title>
        <authorList>
            <person name="Liu Y."/>
            <person name="Joly V."/>
            <person name="Sabar M."/>
            <person name="Matton D.P."/>
        </authorList>
    </citation>
    <scope>NUCLEOTIDE SEQUENCE</scope>
</reference>
<sequence>RNTTSKGQFRVSARPNSSVVREASRFMFFYEYFTILHYCFARETRPLVHSLQLRCTTTKW</sequence>
<name>A0A0V0GED7_SOLCH</name>
<evidence type="ECO:0000313" key="1">
    <source>
        <dbReference type="EMBL" id="JAP06431.1"/>
    </source>
</evidence>
<dbReference type="AlphaFoldDB" id="A0A0V0GED7"/>
<proteinExistence type="predicted"/>